<reference evidence="2" key="2">
    <citation type="journal article" date="2021" name="PeerJ">
        <title>Extensive microbial diversity within the chicken gut microbiome revealed by metagenomics and culture.</title>
        <authorList>
            <person name="Gilroy R."/>
            <person name="Ravi A."/>
            <person name="Getino M."/>
            <person name="Pursley I."/>
            <person name="Horton D.L."/>
            <person name="Alikhan N.F."/>
            <person name="Baker D."/>
            <person name="Gharbi K."/>
            <person name="Hall N."/>
            <person name="Watson M."/>
            <person name="Adriaenssens E.M."/>
            <person name="Foster-Nyarko E."/>
            <person name="Jarju S."/>
            <person name="Secka A."/>
            <person name="Antonio M."/>
            <person name="Oren A."/>
            <person name="Chaudhuri R.R."/>
            <person name="La Ragione R."/>
            <person name="Hildebrand F."/>
            <person name="Pallen M.J."/>
        </authorList>
    </citation>
    <scope>NUCLEOTIDE SEQUENCE</scope>
    <source>
        <strain evidence="2">ChiW13-3771</strain>
    </source>
</reference>
<feature type="transmembrane region" description="Helical" evidence="1">
    <location>
        <begin position="240"/>
        <end position="262"/>
    </location>
</feature>
<keyword evidence="1" id="KW-1133">Transmembrane helix</keyword>
<proteinExistence type="predicted"/>
<accession>A0A9D1JD65</accession>
<dbReference type="Proteomes" id="UP000824201">
    <property type="component" value="Unassembled WGS sequence"/>
</dbReference>
<reference evidence="2" key="1">
    <citation type="submission" date="2020-10" db="EMBL/GenBank/DDBJ databases">
        <authorList>
            <person name="Gilroy R."/>
        </authorList>
    </citation>
    <scope>NUCLEOTIDE SEQUENCE</scope>
    <source>
        <strain evidence="2">ChiW13-3771</strain>
    </source>
</reference>
<organism evidence="2 3">
    <name type="scientific">Candidatus Fimimorpha faecalis</name>
    <dbReference type="NCBI Taxonomy" id="2840824"/>
    <lineage>
        <taxon>Bacteria</taxon>
        <taxon>Bacillati</taxon>
        <taxon>Bacillota</taxon>
        <taxon>Clostridia</taxon>
        <taxon>Eubacteriales</taxon>
        <taxon>Candidatus Fimimorpha</taxon>
    </lineage>
</organism>
<keyword evidence="1" id="KW-0812">Transmembrane</keyword>
<name>A0A9D1JD65_9FIRM</name>
<comment type="caution">
    <text evidence="2">The sequence shown here is derived from an EMBL/GenBank/DDBJ whole genome shotgun (WGS) entry which is preliminary data.</text>
</comment>
<feature type="transmembrane region" description="Helical" evidence="1">
    <location>
        <begin position="164"/>
        <end position="185"/>
    </location>
</feature>
<keyword evidence="1" id="KW-0472">Membrane</keyword>
<feature type="transmembrane region" description="Helical" evidence="1">
    <location>
        <begin position="74"/>
        <end position="98"/>
    </location>
</feature>
<feature type="transmembrane region" description="Helical" evidence="1">
    <location>
        <begin position="20"/>
        <end position="40"/>
    </location>
</feature>
<evidence type="ECO:0000313" key="2">
    <source>
        <dbReference type="EMBL" id="HIR88742.1"/>
    </source>
</evidence>
<dbReference type="AlphaFoldDB" id="A0A9D1JD65"/>
<feature type="transmembrane region" description="Helical" evidence="1">
    <location>
        <begin position="119"/>
        <end position="144"/>
    </location>
</feature>
<evidence type="ECO:0000256" key="1">
    <source>
        <dbReference type="SAM" id="Phobius"/>
    </source>
</evidence>
<protein>
    <submittedName>
        <fullName evidence="2">Uncharacterized protein</fullName>
    </submittedName>
</protein>
<gene>
    <name evidence="2" type="ORF">IAC96_07310</name>
</gene>
<evidence type="ECO:0000313" key="3">
    <source>
        <dbReference type="Proteomes" id="UP000824201"/>
    </source>
</evidence>
<feature type="transmembrane region" description="Helical" evidence="1">
    <location>
        <begin position="197"/>
        <end position="220"/>
    </location>
</feature>
<sequence>MVAMFRMDLERMWKSKSPYICLAFLILFFYFAGIMLLVAIRPELRQAALDMGMEITKSDELDFSFLADQPRIEVLHSMILGGGGMYIFLCGIMVLFVCSDFESGFAKNIFSLESKRWKYIFSKMALMQIIGIVYFIVLVFSSFLFSKMTKMEFASSSWMDYLRYMIVLCAMNGGFCAQSMVILMITRSKAAGIAAAILLPGGIVTAIIEAICNLFDFSILKWTLYGSIKNITFPLTLSQIAFPIAVGIGWTILWLAISIVLIQKKDVA</sequence>
<dbReference type="EMBL" id="DVHN01000087">
    <property type="protein sequence ID" value="HIR88742.1"/>
    <property type="molecule type" value="Genomic_DNA"/>
</dbReference>